<dbReference type="RefSeq" id="WP_129235743.1">
    <property type="nucleotide sequence ID" value="NZ_SDPL01000434.1"/>
</dbReference>
<dbReference type="PANTHER" id="PTHR43610:SF1">
    <property type="entry name" value="N-ACETYLTRANSFERASE DOMAIN-CONTAINING PROTEIN"/>
    <property type="match status" value="1"/>
</dbReference>
<feature type="domain" description="N-acetyltransferase" evidence="1">
    <location>
        <begin position="17"/>
        <end position="159"/>
    </location>
</feature>
<dbReference type="Pfam" id="PF13302">
    <property type="entry name" value="Acetyltransf_3"/>
    <property type="match status" value="1"/>
</dbReference>
<keyword evidence="3" id="KW-1185">Reference proteome</keyword>
<dbReference type="GO" id="GO:0016747">
    <property type="term" value="F:acyltransferase activity, transferring groups other than amino-acyl groups"/>
    <property type="evidence" value="ECO:0007669"/>
    <property type="project" value="InterPro"/>
</dbReference>
<proteinExistence type="predicted"/>
<gene>
    <name evidence="2" type="ORF">ESO86_15290</name>
</gene>
<dbReference type="SUPFAM" id="SSF55729">
    <property type="entry name" value="Acyl-CoA N-acyltransferases (Nat)"/>
    <property type="match status" value="1"/>
</dbReference>
<dbReference type="PANTHER" id="PTHR43610">
    <property type="entry name" value="BLL6696 PROTEIN"/>
    <property type="match status" value="1"/>
</dbReference>
<protein>
    <submittedName>
        <fullName evidence="2">N-acetyltransferase</fullName>
    </submittedName>
</protein>
<sequence>MPARRPLVHTLEGRHVALAPITEHDVPALRTAIGRPEVFAGGFGGGPSGLPADDAAFEAFARASYTPAADAIPFGVRLRGGPDDGALVGATKLGDLDLPNESAHIGWTGFDPRVWGTAVNPEVKLLMLGLAFDHGFGRVKLQADAVNSRSRAAILKLGASFEGIHRRAMRRPDGSWRDTAVYAILVDEWPAVRAGLEARLAEWGDRPVTLQEPQRAE</sequence>
<dbReference type="AlphaFoldDB" id="A0A4Q2JBE3"/>
<organism evidence="2 3">
    <name type="scientific">Agromyces binzhouensis</name>
    <dbReference type="NCBI Taxonomy" id="1817495"/>
    <lineage>
        <taxon>Bacteria</taxon>
        <taxon>Bacillati</taxon>
        <taxon>Actinomycetota</taxon>
        <taxon>Actinomycetes</taxon>
        <taxon>Micrococcales</taxon>
        <taxon>Microbacteriaceae</taxon>
        <taxon>Agromyces</taxon>
    </lineage>
</organism>
<comment type="caution">
    <text evidence="2">The sequence shown here is derived from an EMBL/GenBank/DDBJ whole genome shotgun (WGS) entry which is preliminary data.</text>
</comment>
<dbReference type="Proteomes" id="UP000292881">
    <property type="component" value="Unassembled WGS sequence"/>
</dbReference>
<evidence type="ECO:0000313" key="3">
    <source>
        <dbReference type="Proteomes" id="UP000292881"/>
    </source>
</evidence>
<reference evidence="2 3" key="1">
    <citation type="submission" date="2019-01" db="EMBL/GenBank/DDBJ databases">
        <authorList>
            <person name="Li J."/>
        </authorList>
    </citation>
    <scope>NUCLEOTIDE SEQUENCE [LARGE SCALE GENOMIC DNA]</scope>
    <source>
        <strain evidence="2 3">CGMCC 4.7180</strain>
    </source>
</reference>
<keyword evidence="2" id="KW-0808">Transferase</keyword>
<name>A0A4Q2JBE3_9MICO</name>
<dbReference type="Gene3D" id="3.40.630.30">
    <property type="match status" value="1"/>
</dbReference>
<dbReference type="InterPro" id="IPR016181">
    <property type="entry name" value="Acyl_CoA_acyltransferase"/>
</dbReference>
<accession>A0A4Q2JBE3</accession>
<dbReference type="OrthoDB" id="9795199at2"/>
<evidence type="ECO:0000313" key="2">
    <source>
        <dbReference type="EMBL" id="RXZ43764.1"/>
    </source>
</evidence>
<dbReference type="InterPro" id="IPR000182">
    <property type="entry name" value="GNAT_dom"/>
</dbReference>
<evidence type="ECO:0000259" key="1">
    <source>
        <dbReference type="Pfam" id="PF13302"/>
    </source>
</evidence>
<dbReference type="EMBL" id="SDPL01000434">
    <property type="protein sequence ID" value="RXZ43764.1"/>
    <property type="molecule type" value="Genomic_DNA"/>
</dbReference>